<evidence type="ECO:0000313" key="4">
    <source>
        <dbReference type="Proteomes" id="UP000178744"/>
    </source>
</evidence>
<dbReference type="Gene3D" id="3.40.50.720">
    <property type="entry name" value="NAD(P)-binding Rossmann-like Domain"/>
    <property type="match status" value="1"/>
</dbReference>
<dbReference type="PRINTS" id="PR00080">
    <property type="entry name" value="SDRFAMILY"/>
</dbReference>
<dbReference type="EMBL" id="MHIY01000023">
    <property type="protein sequence ID" value="OGY59506.1"/>
    <property type="molecule type" value="Genomic_DNA"/>
</dbReference>
<name>A0A1G1Z639_9BACT</name>
<keyword evidence="2" id="KW-0560">Oxidoreductase</keyword>
<dbReference type="AlphaFoldDB" id="A0A1G1Z639"/>
<dbReference type="InterPro" id="IPR002347">
    <property type="entry name" value="SDR_fam"/>
</dbReference>
<protein>
    <recommendedName>
        <fullName evidence="5">Short-chain dehydrogenase</fullName>
    </recommendedName>
</protein>
<accession>A0A1G1Z639</accession>
<gene>
    <name evidence="3" type="ORF">A3B23_00915</name>
</gene>
<comment type="caution">
    <text evidence="3">The sequence shown here is derived from an EMBL/GenBank/DDBJ whole genome shotgun (WGS) entry which is preliminary data.</text>
</comment>
<dbReference type="PRINTS" id="PR00081">
    <property type="entry name" value="GDHRDH"/>
</dbReference>
<evidence type="ECO:0000256" key="1">
    <source>
        <dbReference type="ARBA" id="ARBA00006484"/>
    </source>
</evidence>
<sequence>MKFKNNVAIVTGGSRGIGLGIVEAFINEGATVIVASRNEPDAKNNNIHFIKTDVRREKDIKALVNKVVRDFGKIDIVVNNAGIYLDENIDTMSLDLFRDIMDTNFTSTFMLTKELAPHLKKTGGNIINIGSRRGLQPLIDGPIYAAAKAAVINFTKGSALVYAKDGIRINCICPGPIDTEGVGSVFDNKDELREFLISNPLRKIGTPGDVAKLAVFLASEDASFITGGIYTVDGGSSLI</sequence>
<reference evidence="3 4" key="1">
    <citation type="journal article" date="2016" name="Nat. Commun.">
        <title>Thousands of microbial genomes shed light on interconnected biogeochemical processes in an aquifer system.</title>
        <authorList>
            <person name="Anantharaman K."/>
            <person name="Brown C.T."/>
            <person name="Hug L.A."/>
            <person name="Sharon I."/>
            <person name="Castelle C.J."/>
            <person name="Probst A.J."/>
            <person name="Thomas B.C."/>
            <person name="Singh A."/>
            <person name="Wilkins M.J."/>
            <person name="Karaoz U."/>
            <person name="Brodie E.L."/>
            <person name="Williams K.H."/>
            <person name="Hubbard S.S."/>
            <person name="Banfield J.F."/>
        </authorList>
    </citation>
    <scope>NUCLEOTIDE SEQUENCE [LARGE SCALE GENOMIC DNA]</scope>
</reference>
<evidence type="ECO:0000256" key="2">
    <source>
        <dbReference type="ARBA" id="ARBA00023002"/>
    </source>
</evidence>
<dbReference type="CDD" id="cd05233">
    <property type="entry name" value="SDR_c"/>
    <property type="match status" value="1"/>
</dbReference>
<dbReference type="PANTHER" id="PTHR43639:SF1">
    <property type="entry name" value="SHORT-CHAIN DEHYDROGENASE_REDUCTASE FAMILY PROTEIN"/>
    <property type="match status" value="1"/>
</dbReference>
<organism evidence="3 4">
    <name type="scientific">Candidatus Colwellbacteria bacterium RIFCSPLOWO2_01_FULL_48_10</name>
    <dbReference type="NCBI Taxonomy" id="1797690"/>
    <lineage>
        <taxon>Bacteria</taxon>
        <taxon>Candidatus Colwelliibacteriota</taxon>
    </lineage>
</organism>
<comment type="similarity">
    <text evidence="1">Belongs to the short-chain dehydrogenases/reductases (SDR) family.</text>
</comment>
<dbReference type="Proteomes" id="UP000178744">
    <property type="component" value="Unassembled WGS sequence"/>
</dbReference>
<evidence type="ECO:0000313" key="3">
    <source>
        <dbReference type="EMBL" id="OGY59506.1"/>
    </source>
</evidence>
<proteinExistence type="inferred from homology"/>
<evidence type="ECO:0008006" key="5">
    <source>
        <dbReference type="Google" id="ProtNLM"/>
    </source>
</evidence>
<dbReference type="InterPro" id="IPR036291">
    <property type="entry name" value="NAD(P)-bd_dom_sf"/>
</dbReference>
<dbReference type="SUPFAM" id="SSF51735">
    <property type="entry name" value="NAD(P)-binding Rossmann-fold domains"/>
    <property type="match status" value="1"/>
</dbReference>
<dbReference type="PANTHER" id="PTHR43639">
    <property type="entry name" value="OXIDOREDUCTASE, SHORT-CHAIN DEHYDROGENASE/REDUCTASE FAMILY (AFU_ORTHOLOGUE AFUA_5G02870)"/>
    <property type="match status" value="1"/>
</dbReference>
<dbReference type="FunFam" id="3.40.50.720:FF:000084">
    <property type="entry name" value="Short-chain dehydrogenase reductase"/>
    <property type="match status" value="1"/>
</dbReference>
<dbReference type="Pfam" id="PF13561">
    <property type="entry name" value="adh_short_C2"/>
    <property type="match status" value="1"/>
</dbReference>
<dbReference type="GO" id="GO:0016491">
    <property type="term" value="F:oxidoreductase activity"/>
    <property type="evidence" value="ECO:0007669"/>
    <property type="project" value="UniProtKB-KW"/>
</dbReference>
<dbReference type="STRING" id="1797690.A3B23_00915"/>